<dbReference type="PANTHER" id="PTHR11049">
    <property type="entry name" value="ACYL COENZYME A THIOESTER HYDROLASE"/>
    <property type="match status" value="1"/>
</dbReference>
<keyword evidence="2 3" id="KW-0378">Hydrolase</keyword>
<evidence type="ECO:0000256" key="3">
    <source>
        <dbReference type="PROSITE-ProRule" id="PRU01106"/>
    </source>
</evidence>
<evidence type="ECO:0000313" key="5">
    <source>
        <dbReference type="EMBL" id="MBE8720794.1"/>
    </source>
</evidence>
<evidence type="ECO:0000259" key="4">
    <source>
        <dbReference type="PROSITE" id="PS51770"/>
    </source>
</evidence>
<dbReference type="Proteomes" id="UP000618319">
    <property type="component" value="Unassembled WGS sequence"/>
</dbReference>
<evidence type="ECO:0000313" key="6">
    <source>
        <dbReference type="Proteomes" id="UP000618319"/>
    </source>
</evidence>
<dbReference type="InterPro" id="IPR006683">
    <property type="entry name" value="Thioestr_dom"/>
</dbReference>
<comment type="similarity">
    <text evidence="1">Belongs to the acyl coenzyme A hydrolase family.</text>
</comment>
<dbReference type="Gene3D" id="3.10.129.10">
    <property type="entry name" value="Hotdog Thioesterase"/>
    <property type="match status" value="1"/>
</dbReference>
<feature type="domain" description="HotDog ACOT-type" evidence="4">
    <location>
        <begin position="2"/>
        <end position="114"/>
    </location>
</feature>
<dbReference type="RefSeq" id="WP_196940611.1">
    <property type="nucleotide sequence ID" value="NZ_MU158691.1"/>
</dbReference>
<dbReference type="Pfam" id="PF03061">
    <property type="entry name" value="4HBT"/>
    <property type="match status" value="1"/>
</dbReference>
<protein>
    <submittedName>
        <fullName evidence="5">Acyl-CoA thioesterase</fullName>
    </submittedName>
</protein>
<evidence type="ECO:0000256" key="1">
    <source>
        <dbReference type="ARBA" id="ARBA00010458"/>
    </source>
</evidence>
<dbReference type="PANTHER" id="PTHR11049:SF16">
    <property type="entry name" value="PROTEIN VDLD"/>
    <property type="match status" value="1"/>
</dbReference>
<dbReference type="EMBL" id="PSKQ01000018">
    <property type="protein sequence ID" value="MBE8720794.1"/>
    <property type="molecule type" value="Genomic_DNA"/>
</dbReference>
<proteinExistence type="inferred from homology"/>
<name>A0ABR9T623_9SPHI</name>
<dbReference type="PROSITE" id="PS51770">
    <property type="entry name" value="HOTDOG_ACOT"/>
    <property type="match status" value="1"/>
</dbReference>
<reference evidence="5 6" key="1">
    <citation type="submission" date="2018-02" db="EMBL/GenBank/DDBJ databases">
        <title>Sphingobacterium KA21.</title>
        <authorList>
            <person name="Vasarhelyi B.M."/>
            <person name="Deshmukh S."/>
            <person name="Balint B."/>
            <person name="Kukolya J."/>
        </authorList>
    </citation>
    <scope>NUCLEOTIDE SEQUENCE [LARGE SCALE GENOMIC DNA]</scope>
    <source>
        <strain evidence="5 6">Ka21</strain>
    </source>
</reference>
<gene>
    <name evidence="5" type="ORF">C4F40_08660</name>
</gene>
<evidence type="ECO:0000256" key="2">
    <source>
        <dbReference type="ARBA" id="ARBA00022801"/>
    </source>
</evidence>
<dbReference type="InterPro" id="IPR029069">
    <property type="entry name" value="HotDog_dom_sf"/>
</dbReference>
<dbReference type="InterPro" id="IPR040170">
    <property type="entry name" value="Cytosol_ACT"/>
</dbReference>
<organism evidence="5 6">
    <name type="scientific">Sphingobacterium pedocola</name>
    <dbReference type="NCBI Taxonomy" id="2082722"/>
    <lineage>
        <taxon>Bacteria</taxon>
        <taxon>Pseudomonadati</taxon>
        <taxon>Bacteroidota</taxon>
        <taxon>Sphingobacteriia</taxon>
        <taxon>Sphingobacteriales</taxon>
        <taxon>Sphingobacteriaceae</taxon>
        <taxon>Sphingobacterium</taxon>
    </lineage>
</organism>
<accession>A0ABR9T623</accession>
<keyword evidence="6" id="KW-1185">Reference proteome</keyword>
<dbReference type="CDD" id="cd03442">
    <property type="entry name" value="BFIT_BACH"/>
    <property type="match status" value="1"/>
</dbReference>
<sequence>MDNKPITFQFISEPSDVNYGGNVHGGSVMKWIDQAGYACASTWSSSYSVTVYVGGIRFYQPIRIGDIVKVEANVIYTGSSSMHISINVFARNLKSKNFEKKTHCIIVFVAVDDRGKKIQVPRWIPETEEEKRQERYAIRLMELRRQIEDEMKPFL</sequence>
<dbReference type="SUPFAM" id="SSF54637">
    <property type="entry name" value="Thioesterase/thiol ester dehydrase-isomerase"/>
    <property type="match status" value="1"/>
</dbReference>
<comment type="caution">
    <text evidence="5">The sequence shown here is derived from an EMBL/GenBank/DDBJ whole genome shotgun (WGS) entry which is preliminary data.</text>
</comment>
<dbReference type="InterPro" id="IPR033120">
    <property type="entry name" value="HOTDOG_ACOT"/>
</dbReference>